<dbReference type="HOGENOM" id="CLU_3088056_0_0_1"/>
<reference evidence="2" key="2">
    <citation type="submission" date="2015-01" db="EMBL/GenBank/DDBJ databases">
        <title>Evolutionary Origins and Diversification of the Mycorrhizal Mutualists.</title>
        <authorList>
            <consortium name="DOE Joint Genome Institute"/>
            <consortium name="Mycorrhizal Genomics Consortium"/>
            <person name="Kohler A."/>
            <person name="Kuo A."/>
            <person name="Nagy L.G."/>
            <person name="Floudas D."/>
            <person name="Copeland A."/>
            <person name="Barry K.W."/>
            <person name="Cichocki N."/>
            <person name="Veneault-Fourrey C."/>
            <person name="LaButti K."/>
            <person name="Lindquist E.A."/>
            <person name="Lipzen A."/>
            <person name="Lundell T."/>
            <person name="Morin E."/>
            <person name="Murat C."/>
            <person name="Riley R."/>
            <person name="Ohm R."/>
            <person name="Sun H."/>
            <person name="Tunlid A."/>
            <person name="Henrissat B."/>
            <person name="Grigoriev I.V."/>
            <person name="Hibbett D.S."/>
            <person name="Martin F."/>
        </authorList>
    </citation>
    <scope>NUCLEOTIDE SEQUENCE [LARGE SCALE GENOMIC DNA]</scope>
    <source>
        <strain evidence="2">F 1598</strain>
    </source>
</reference>
<sequence>MKNDDLLQGAEEIPGAIGAVYIASVLDYNRSQLGRLISELSSAIGGGTSYLG</sequence>
<protein>
    <submittedName>
        <fullName evidence="1">Uncharacterized protein</fullName>
    </submittedName>
</protein>
<evidence type="ECO:0000313" key="1">
    <source>
        <dbReference type="EMBL" id="KIM79371.1"/>
    </source>
</evidence>
<dbReference type="AlphaFoldDB" id="A0A0C3FHW3"/>
<dbReference type="Proteomes" id="UP000054166">
    <property type="component" value="Unassembled WGS sequence"/>
</dbReference>
<organism evidence="1 2">
    <name type="scientific">Piloderma croceum (strain F 1598)</name>
    <dbReference type="NCBI Taxonomy" id="765440"/>
    <lineage>
        <taxon>Eukaryota</taxon>
        <taxon>Fungi</taxon>
        <taxon>Dikarya</taxon>
        <taxon>Basidiomycota</taxon>
        <taxon>Agaricomycotina</taxon>
        <taxon>Agaricomycetes</taxon>
        <taxon>Agaricomycetidae</taxon>
        <taxon>Atheliales</taxon>
        <taxon>Atheliaceae</taxon>
        <taxon>Piloderma</taxon>
    </lineage>
</organism>
<reference evidence="1 2" key="1">
    <citation type="submission" date="2014-04" db="EMBL/GenBank/DDBJ databases">
        <authorList>
            <consortium name="DOE Joint Genome Institute"/>
            <person name="Kuo A."/>
            <person name="Tarkka M."/>
            <person name="Buscot F."/>
            <person name="Kohler A."/>
            <person name="Nagy L.G."/>
            <person name="Floudas D."/>
            <person name="Copeland A."/>
            <person name="Barry K.W."/>
            <person name="Cichocki N."/>
            <person name="Veneault-Fourrey C."/>
            <person name="LaButti K."/>
            <person name="Lindquist E.A."/>
            <person name="Lipzen A."/>
            <person name="Lundell T."/>
            <person name="Morin E."/>
            <person name="Murat C."/>
            <person name="Sun H."/>
            <person name="Tunlid A."/>
            <person name="Henrissat B."/>
            <person name="Grigoriev I.V."/>
            <person name="Hibbett D.S."/>
            <person name="Martin F."/>
            <person name="Nordberg H.P."/>
            <person name="Cantor M.N."/>
            <person name="Hua S.X."/>
        </authorList>
    </citation>
    <scope>NUCLEOTIDE SEQUENCE [LARGE SCALE GENOMIC DNA]</scope>
    <source>
        <strain evidence="1 2">F 1598</strain>
    </source>
</reference>
<accession>A0A0C3FHW3</accession>
<evidence type="ECO:0000313" key="2">
    <source>
        <dbReference type="Proteomes" id="UP000054166"/>
    </source>
</evidence>
<keyword evidence="2" id="KW-1185">Reference proteome</keyword>
<dbReference type="InParanoid" id="A0A0C3FHW3"/>
<gene>
    <name evidence="1" type="ORF">PILCRDRAFT_823628</name>
</gene>
<proteinExistence type="predicted"/>
<name>A0A0C3FHW3_PILCF</name>
<dbReference type="EMBL" id="KN833010">
    <property type="protein sequence ID" value="KIM79371.1"/>
    <property type="molecule type" value="Genomic_DNA"/>
</dbReference>